<dbReference type="SUPFAM" id="SSF53335">
    <property type="entry name" value="S-adenosyl-L-methionine-dependent methyltransferases"/>
    <property type="match status" value="1"/>
</dbReference>
<comment type="caution">
    <text evidence="5">The sequence shown here is derived from an EMBL/GenBank/DDBJ whole genome shotgun (WGS) entry which is preliminary data.</text>
</comment>
<dbReference type="GO" id="GO:0032259">
    <property type="term" value="P:methylation"/>
    <property type="evidence" value="ECO:0007669"/>
    <property type="project" value="UniProtKB-KW"/>
</dbReference>
<dbReference type="CDD" id="cd02440">
    <property type="entry name" value="AdoMet_MTases"/>
    <property type="match status" value="1"/>
</dbReference>
<name>A0A124BXZ7_ASPNG</name>
<dbReference type="OMA" id="CHTSISA"/>
<evidence type="ECO:0000259" key="4">
    <source>
        <dbReference type="Pfam" id="PF00891"/>
    </source>
</evidence>
<dbReference type="InterPro" id="IPR001077">
    <property type="entry name" value="COMT_C"/>
</dbReference>
<keyword evidence="2 5" id="KW-0808">Transferase</keyword>
<dbReference type="Proteomes" id="UP000068243">
    <property type="component" value="Unassembled WGS sequence"/>
</dbReference>
<keyword evidence="3" id="KW-0949">S-adenosyl-L-methionine</keyword>
<dbReference type="EMBL" id="BCMY01000011">
    <property type="protein sequence ID" value="GAQ44001.1"/>
    <property type="molecule type" value="Genomic_DNA"/>
</dbReference>
<dbReference type="VEuPathDB" id="FungiDB:ATCC64974_26000"/>
<dbReference type="VEuPathDB" id="FungiDB:M747DRAFT_253445"/>
<keyword evidence="1 5" id="KW-0489">Methyltransferase</keyword>
<organism evidence="5 6">
    <name type="scientific">Aspergillus niger</name>
    <dbReference type="NCBI Taxonomy" id="5061"/>
    <lineage>
        <taxon>Eukaryota</taxon>
        <taxon>Fungi</taxon>
        <taxon>Dikarya</taxon>
        <taxon>Ascomycota</taxon>
        <taxon>Pezizomycotina</taxon>
        <taxon>Eurotiomycetes</taxon>
        <taxon>Eurotiomycetidae</taxon>
        <taxon>Eurotiales</taxon>
        <taxon>Aspergillaceae</taxon>
        <taxon>Aspergillus</taxon>
        <taxon>Aspergillus subgen. Circumdati</taxon>
    </lineage>
</organism>
<reference evidence="6" key="1">
    <citation type="journal article" date="2016" name="Genome Announc.">
        <title>Draft genome sequence of Aspergillus niger strain An76.</title>
        <authorList>
            <person name="Gong W."/>
            <person name="Cheng Z."/>
            <person name="Zhang H."/>
            <person name="Liu L."/>
            <person name="Gao P."/>
            <person name="Wang L."/>
        </authorList>
    </citation>
    <scope>NUCLEOTIDE SEQUENCE [LARGE SCALE GENOMIC DNA]</scope>
    <source>
        <strain evidence="6">An76</strain>
    </source>
</reference>
<dbReference type="VEuPathDB" id="FungiDB:ASPNIDRAFT2_1203834"/>
<dbReference type="InterPro" id="IPR036388">
    <property type="entry name" value="WH-like_DNA-bd_sf"/>
</dbReference>
<dbReference type="InterPro" id="IPR016461">
    <property type="entry name" value="COMT-like"/>
</dbReference>
<dbReference type="InterPro" id="IPR036390">
    <property type="entry name" value="WH_DNA-bd_sf"/>
</dbReference>
<dbReference type="InterPro" id="IPR029063">
    <property type="entry name" value="SAM-dependent_MTases_sf"/>
</dbReference>
<sequence>MASSKQGVEALGSTIADLSKSLASQLEALGQPEPSFAIDSPASLPQSPDIQGTRLKLLGTLETLHHLVVGPSDFWFQQSMFLNHALLAFDVFNNFNFWDAVPLNGSASYADIAKSTNLPEQIVRRILRLAFTIFVFAEEAPGSDRVVHTAASAHIVRSPFVKSYLEHNMEDVRPAATVGVDALKKWFVGQSEPPEDVAACAIALATYDGHRIGRDLWYLLDNSERPGQPKGFRAKRFAEAMQGLRMTSGVMTESVLKQFDWGSLDEATVVDLGGSAGHISVILAENYPKLNLIVQDLASVESAFNENINSTPYASRIKFQTHDFFQPQVLPADVFLLKSVLHDWSDKYVSQIVRNLLGVLKPGNHLVVFDFVMPEDYDEETGAKPPLPVRKLVASMDMQMFVGCNSKERKVKDWSDVIKRADSRFELKEVHVPRGSPLGLLDFVFQE</sequence>
<dbReference type="PANTHER" id="PTHR43712:SF12">
    <property type="entry name" value="STERIGMATOCYSTIN 8-O-METHYLTRANSFERASE"/>
    <property type="match status" value="1"/>
</dbReference>
<dbReference type="SUPFAM" id="SSF46785">
    <property type="entry name" value="Winged helix' DNA-binding domain"/>
    <property type="match status" value="1"/>
</dbReference>
<evidence type="ECO:0000256" key="3">
    <source>
        <dbReference type="ARBA" id="ARBA00022691"/>
    </source>
</evidence>
<feature type="domain" description="O-methyltransferase C-terminal" evidence="4">
    <location>
        <begin position="238"/>
        <end position="421"/>
    </location>
</feature>
<accession>A0A124BXZ7</accession>
<dbReference type="Gene3D" id="3.40.50.150">
    <property type="entry name" value="Vaccinia Virus protein VP39"/>
    <property type="match status" value="1"/>
</dbReference>
<evidence type="ECO:0000256" key="2">
    <source>
        <dbReference type="ARBA" id="ARBA00022679"/>
    </source>
</evidence>
<dbReference type="VEuPathDB" id="FungiDB:An13g03370"/>
<dbReference type="PROSITE" id="PS51683">
    <property type="entry name" value="SAM_OMT_II"/>
    <property type="match status" value="1"/>
</dbReference>
<dbReference type="AlphaFoldDB" id="A0A124BXZ7"/>
<dbReference type="OrthoDB" id="1606438at2759"/>
<dbReference type="Gene3D" id="1.10.10.10">
    <property type="entry name" value="Winged helix-like DNA-binding domain superfamily/Winged helix DNA-binding domain"/>
    <property type="match status" value="1"/>
</dbReference>
<evidence type="ECO:0000313" key="6">
    <source>
        <dbReference type="Proteomes" id="UP000068243"/>
    </source>
</evidence>
<dbReference type="GO" id="GO:0008171">
    <property type="term" value="F:O-methyltransferase activity"/>
    <property type="evidence" value="ECO:0007669"/>
    <property type="project" value="InterPro"/>
</dbReference>
<dbReference type="Pfam" id="PF00891">
    <property type="entry name" value="Methyltransf_2"/>
    <property type="match status" value="1"/>
</dbReference>
<dbReference type="GO" id="GO:0044550">
    <property type="term" value="P:secondary metabolite biosynthetic process"/>
    <property type="evidence" value="ECO:0007669"/>
    <property type="project" value="UniProtKB-ARBA"/>
</dbReference>
<gene>
    <name evidence="5" type="ORF">ABL_06662</name>
</gene>
<evidence type="ECO:0000313" key="5">
    <source>
        <dbReference type="EMBL" id="GAQ44001.1"/>
    </source>
</evidence>
<evidence type="ECO:0000256" key="1">
    <source>
        <dbReference type="ARBA" id="ARBA00022603"/>
    </source>
</evidence>
<proteinExistence type="predicted"/>
<dbReference type="PANTHER" id="PTHR43712">
    <property type="entry name" value="PUTATIVE (AFU_ORTHOLOGUE AFUA_4G14580)-RELATED"/>
    <property type="match status" value="1"/>
</dbReference>
<protein>
    <submittedName>
        <fullName evidence="5">O-methyltransferase</fullName>
    </submittedName>
</protein>